<keyword evidence="5 6" id="KW-0949">S-adenosyl-L-methionine</keyword>
<keyword evidence="2 6" id="KW-0698">rRNA processing</keyword>
<evidence type="ECO:0000313" key="10">
    <source>
        <dbReference type="Proteomes" id="UP000238949"/>
    </source>
</evidence>
<dbReference type="EC" id="2.1.1.173" evidence="6"/>
<dbReference type="Pfam" id="PF02926">
    <property type="entry name" value="THUMP"/>
    <property type="match status" value="1"/>
</dbReference>
<dbReference type="InterPro" id="IPR053943">
    <property type="entry name" value="RlmKL-like_Mtase_CS"/>
</dbReference>
<keyword evidence="3 6" id="KW-0489">Methyltransferase</keyword>
<keyword evidence="1 6" id="KW-0963">Cytoplasm</keyword>
<dbReference type="NCBIfam" id="NF008748">
    <property type="entry name" value="PRK11783.1"/>
    <property type="match status" value="1"/>
</dbReference>
<dbReference type="GO" id="GO:0003723">
    <property type="term" value="F:RNA binding"/>
    <property type="evidence" value="ECO:0007669"/>
    <property type="project" value="UniProtKB-UniRule"/>
</dbReference>
<organism evidence="9 10">
    <name type="scientific">Alteromonas alba</name>
    <dbReference type="NCBI Taxonomy" id="2079529"/>
    <lineage>
        <taxon>Bacteria</taxon>
        <taxon>Pseudomonadati</taxon>
        <taxon>Pseudomonadota</taxon>
        <taxon>Gammaproteobacteria</taxon>
        <taxon>Alteromonadales</taxon>
        <taxon>Alteromonadaceae</taxon>
        <taxon>Alteromonas/Salinimonas group</taxon>
        <taxon>Alteromonas</taxon>
    </lineage>
</organism>
<dbReference type="InterPro" id="IPR054170">
    <property type="entry name" value="RlmL_1st"/>
</dbReference>
<dbReference type="GO" id="GO:0052915">
    <property type="term" value="F:23S rRNA (guanine(2445)-N(2))-methyltransferase activity"/>
    <property type="evidence" value="ECO:0007669"/>
    <property type="project" value="UniProtKB-UniRule"/>
</dbReference>
<feature type="domain" description="THUMP" evidence="8">
    <location>
        <begin position="50"/>
        <end position="161"/>
    </location>
</feature>
<dbReference type="HAMAP" id="MF_01858">
    <property type="entry name" value="23SrRNA_methyltr_KL"/>
    <property type="match status" value="1"/>
</dbReference>
<dbReference type="AlphaFoldDB" id="A0A2S9V583"/>
<proteinExistence type="inferred from homology"/>
<reference evidence="10" key="1">
    <citation type="journal article" date="2020" name="Int. J. Syst. Evol. Microbiol.">
        <title>Alteromonas alba sp. nov., a marine bacterium isolated from the seawater of the West Pacific Ocean.</title>
        <authorList>
            <person name="Sun C."/>
            <person name="Wu Y.-H."/>
            <person name="Xamxidin M."/>
            <person name="Cheng H."/>
            <person name="Xu X.-W."/>
        </authorList>
    </citation>
    <scope>NUCLEOTIDE SEQUENCE [LARGE SCALE GENOMIC DNA]</scope>
    <source>
        <strain evidence="10">190</strain>
    </source>
</reference>
<dbReference type="Proteomes" id="UP000238949">
    <property type="component" value="Unassembled WGS sequence"/>
</dbReference>
<protein>
    <recommendedName>
        <fullName evidence="6">Ribosomal RNA large subunit methyltransferase K/L</fullName>
    </recommendedName>
    <domain>
        <recommendedName>
            <fullName evidence="6">23S rRNA m2G2445 methyltransferase</fullName>
            <ecNumber evidence="6">2.1.1.173</ecNumber>
        </recommendedName>
        <alternativeName>
            <fullName evidence="6">rRNA (guanine-N(2)-)-methyltransferase RlmL</fullName>
        </alternativeName>
    </domain>
    <domain>
        <recommendedName>
            <fullName evidence="6">23S rRNA m7G2069 methyltransferase</fullName>
            <ecNumber evidence="6">2.1.1.264</ecNumber>
        </recommendedName>
        <alternativeName>
            <fullName evidence="6">rRNA (guanine-N(7)-)-methyltransferase RlmK</fullName>
        </alternativeName>
    </domain>
</protein>
<keyword evidence="10" id="KW-1185">Reference proteome</keyword>
<keyword evidence="4 6" id="KW-0808">Transferase</keyword>
<dbReference type="InterPro" id="IPR029063">
    <property type="entry name" value="SAM-dependent_MTases_sf"/>
</dbReference>
<evidence type="ECO:0000256" key="5">
    <source>
        <dbReference type="ARBA" id="ARBA00022691"/>
    </source>
</evidence>
<dbReference type="Pfam" id="PF22020">
    <property type="entry name" value="RlmL_1st"/>
    <property type="match status" value="1"/>
</dbReference>
<dbReference type="RefSeq" id="WP_105936346.1">
    <property type="nucleotide sequence ID" value="NZ_PVNP01000203.1"/>
</dbReference>
<dbReference type="Gene3D" id="3.30.750.80">
    <property type="entry name" value="RNA methyltransferase domain (HRMD) like"/>
    <property type="match status" value="1"/>
</dbReference>
<comment type="subcellular location">
    <subcellularLocation>
        <location evidence="6">Cytoplasm</location>
    </subcellularLocation>
</comment>
<comment type="function">
    <text evidence="6">Specifically methylates the guanine in position 2445 (m2G2445) and the guanine in position 2069 (m7G2069) of 23S rRNA.</text>
</comment>
<evidence type="ECO:0000256" key="4">
    <source>
        <dbReference type="ARBA" id="ARBA00022679"/>
    </source>
</evidence>
<dbReference type="Pfam" id="PF10672">
    <property type="entry name" value="Methyltrans_SAM"/>
    <property type="match status" value="1"/>
</dbReference>
<sequence>MSVSQTQPGFLVTTSRGLDELLKQELSELCPDAELAIARGGVRVKGNLQAAYKVCLWSRLANRVIWILNEGNAGTAEALYDSARDVDWSLHFAVNNTFSVQFNGSSKAFNNTQFGALKIKDAIVDHFYEEDGSRPNVDRDVPDIVISGRLHRDKVLIGIELSGGSLHQRAYRQDTGLAPLKEHVAAAMLMRSGWVANMEKPLLDPMCGSGTLVIEAALMARNKAPGLGRTRWGFSKWLGHREGDWQALIEDAKSAQIQPDVTLFASDIDRKLIAIAKQNANEAGVFELIEFNVIDATKFTPPAAITEPGYLVSNPPYGERLGELTELIPLFAQWGEQLKQHWQGWQVSLLSSNRELLRLLKLRGNKEYSLMNGKLECKLVNYQLDANNCQQFGDSQDNDFANRLKKNLKKLKPWLKKQDTNCYRIYDADLPEYNVAIDVYDDCLVVQEYAPPKTIDAEKARRRLQEVLLYLPAVTGVPAKQIMLKVREQKKGKQQYEKVNTTGNRKVVWENGAKLYVNLTDYLDTGLFLDHRITRQKVRQMANGKDVLNLFSYTGSVSVAAALGGARSVTTVDMSNTYINWAKDNFKLNQLNGAYHFVQSDCLQWLVGHNGKYDLIFVDPPSFSNSKRMDTTWDVQRDHVMLLTQVRRCLNPGGMIVFSNNKRGFKLDNEAMAELGLAVDNISAQTIPQDFARHSNIHQCYVLTLS</sequence>
<dbReference type="GO" id="GO:0005737">
    <property type="term" value="C:cytoplasm"/>
    <property type="evidence" value="ECO:0007669"/>
    <property type="project" value="UniProtKB-SubCell"/>
</dbReference>
<dbReference type="PROSITE" id="PS01261">
    <property type="entry name" value="UPF0020"/>
    <property type="match status" value="1"/>
</dbReference>
<dbReference type="PIRSF" id="PIRSF037618">
    <property type="entry name" value="RNA_Mtase_bacteria_prd"/>
    <property type="match status" value="1"/>
</dbReference>
<accession>A0A2S9V583</accession>
<dbReference type="Gene3D" id="3.30.2130.30">
    <property type="match status" value="1"/>
</dbReference>
<dbReference type="PROSITE" id="PS51165">
    <property type="entry name" value="THUMP"/>
    <property type="match status" value="1"/>
</dbReference>
<comment type="similarity">
    <text evidence="6">Belongs to the methyltransferase superfamily. RlmKL family.</text>
</comment>
<comment type="caution">
    <text evidence="9">The sequence shown here is derived from an EMBL/GenBank/DDBJ whole genome shotgun (WGS) entry which is preliminary data.</text>
</comment>
<dbReference type="InterPro" id="IPR017244">
    <property type="entry name" value="23SrRNA_methyltr_KL"/>
</dbReference>
<dbReference type="CDD" id="cd02440">
    <property type="entry name" value="AdoMet_MTases"/>
    <property type="match status" value="1"/>
</dbReference>
<gene>
    <name evidence="6" type="primary">rlmL</name>
    <name evidence="9" type="ORF">C6Y40_20985</name>
</gene>
<evidence type="ECO:0000256" key="1">
    <source>
        <dbReference type="ARBA" id="ARBA00022490"/>
    </source>
</evidence>
<name>A0A2S9V583_9ALTE</name>
<dbReference type="OrthoDB" id="9809404at2"/>
<dbReference type="InterPro" id="IPR000241">
    <property type="entry name" value="RlmKL-like_Mtase"/>
</dbReference>
<dbReference type="PANTHER" id="PTHR47313">
    <property type="entry name" value="RIBOSOMAL RNA LARGE SUBUNIT METHYLTRANSFERASE K/L"/>
    <property type="match status" value="1"/>
</dbReference>
<dbReference type="EMBL" id="PVNP01000203">
    <property type="protein sequence ID" value="PRO71608.1"/>
    <property type="molecule type" value="Genomic_DNA"/>
</dbReference>
<evidence type="ECO:0000313" key="9">
    <source>
        <dbReference type="EMBL" id="PRO71608.1"/>
    </source>
</evidence>
<dbReference type="Gene3D" id="3.40.50.150">
    <property type="entry name" value="Vaccinia Virus protein VP39"/>
    <property type="match status" value="2"/>
</dbReference>
<evidence type="ECO:0000256" key="6">
    <source>
        <dbReference type="HAMAP-Rule" id="MF_01858"/>
    </source>
</evidence>
<comment type="catalytic activity">
    <reaction evidence="6">
        <text>guanosine(2069) in 23S rRNA + S-adenosyl-L-methionine = N(2)-methylguanosine(2069) in 23S rRNA + S-adenosyl-L-homocysteine + H(+)</text>
        <dbReference type="Rhea" id="RHEA:43772"/>
        <dbReference type="Rhea" id="RHEA-COMP:10688"/>
        <dbReference type="Rhea" id="RHEA-COMP:10689"/>
        <dbReference type="ChEBI" id="CHEBI:15378"/>
        <dbReference type="ChEBI" id="CHEBI:57856"/>
        <dbReference type="ChEBI" id="CHEBI:59789"/>
        <dbReference type="ChEBI" id="CHEBI:74269"/>
        <dbReference type="ChEBI" id="CHEBI:74481"/>
        <dbReference type="EC" id="2.1.1.264"/>
    </reaction>
</comment>
<dbReference type="SMART" id="SM00981">
    <property type="entry name" value="THUMP"/>
    <property type="match status" value="1"/>
</dbReference>
<dbReference type="InterPro" id="IPR004114">
    <property type="entry name" value="THUMP_dom"/>
</dbReference>
<dbReference type="Pfam" id="PF01170">
    <property type="entry name" value="UPF0020"/>
    <property type="match status" value="1"/>
</dbReference>
<dbReference type="InterPro" id="IPR019614">
    <property type="entry name" value="SAM-dep_methyl-trfase"/>
</dbReference>
<keyword evidence="7" id="KW-0694">RNA-binding</keyword>
<comment type="catalytic activity">
    <reaction evidence="6">
        <text>guanosine(2445) in 23S rRNA + S-adenosyl-L-methionine = N(2)-methylguanosine(2445) in 23S rRNA + S-adenosyl-L-homocysteine + H(+)</text>
        <dbReference type="Rhea" id="RHEA:42740"/>
        <dbReference type="Rhea" id="RHEA-COMP:10215"/>
        <dbReference type="Rhea" id="RHEA-COMP:10216"/>
        <dbReference type="ChEBI" id="CHEBI:15378"/>
        <dbReference type="ChEBI" id="CHEBI:57856"/>
        <dbReference type="ChEBI" id="CHEBI:59789"/>
        <dbReference type="ChEBI" id="CHEBI:74269"/>
        <dbReference type="ChEBI" id="CHEBI:74481"/>
        <dbReference type="EC" id="2.1.1.173"/>
    </reaction>
</comment>
<evidence type="ECO:0000259" key="8">
    <source>
        <dbReference type="PROSITE" id="PS51165"/>
    </source>
</evidence>
<dbReference type="GO" id="GO:0070043">
    <property type="term" value="F:rRNA (guanine-N7-)-methyltransferase activity"/>
    <property type="evidence" value="ECO:0007669"/>
    <property type="project" value="UniProtKB-UniRule"/>
</dbReference>
<evidence type="ECO:0000256" key="3">
    <source>
        <dbReference type="ARBA" id="ARBA00022603"/>
    </source>
</evidence>
<dbReference type="EC" id="2.1.1.264" evidence="6"/>
<dbReference type="SUPFAM" id="SSF53335">
    <property type="entry name" value="S-adenosyl-L-methionine-dependent methyltransferases"/>
    <property type="match status" value="2"/>
</dbReference>
<evidence type="ECO:0000256" key="7">
    <source>
        <dbReference type="PROSITE-ProRule" id="PRU00529"/>
    </source>
</evidence>
<evidence type="ECO:0000256" key="2">
    <source>
        <dbReference type="ARBA" id="ARBA00022552"/>
    </source>
</evidence>
<dbReference type="PANTHER" id="PTHR47313:SF1">
    <property type="entry name" value="RIBOSOMAL RNA LARGE SUBUNIT METHYLTRANSFERASE K_L"/>
    <property type="match status" value="1"/>
</dbReference>
<dbReference type="CDD" id="cd11715">
    <property type="entry name" value="THUMP_AdoMetMT"/>
    <property type="match status" value="1"/>
</dbReference>